<accession>A0A1S4EMA0</accession>
<name>A0A1S4EMA0_DIACI</name>
<dbReference type="PaxDb" id="121845-A0A1S4EMA0"/>
<evidence type="ECO:0000259" key="2">
    <source>
        <dbReference type="Pfam" id="PF08240"/>
    </source>
</evidence>
<dbReference type="KEGG" id="dci:103518451"/>
<keyword evidence="3" id="KW-1185">Reference proteome</keyword>
<dbReference type="Proteomes" id="UP000079169">
    <property type="component" value="Unplaced"/>
</dbReference>
<protein>
    <submittedName>
        <fullName evidence="4">Quinone oxidoreductase-like</fullName>
    </submittedName>
</protein>
<dbReference type="InterPro" id="IPR011032">
    <property type="entry name" value="GroES-like_sf"/>
</dbReference>
<dbReference type="Gene3D" id="3.90.180.10">
    <property type="entry name" value="Medium-chain alcohol dehydrogenases, catalytic domain"/>
    <property type="match status" value="1"/>
</dbReference>
<dbReference type="AlphaFoldDB" id="A0A1S4EMA0"/>
<reference evidence="4" key="1">
    <citation type="submission" date="2025-08" db="UniProtKB">
        <authorList>
            <consortium name="RefSeq"/>
        </authorList>
    </citation>
    <scope>IDENTIFICATION</scope>
</reference>
<evidence type="ECO:0000313" key="3">
    <source>
        <dbReference type="Proteomes" id="UP000079169"/>
    </source>
</evidence>
<evidence type="ECO:0000256" key="1">
    <source>
        <dbReference type="ARBA" id="ARBA00022857"/>
    </source>
</evidence>
<proteinExistence type="predicted"/>
<dbReference type="GeneID" id="103518451"/>
<sequence>MAAGINPVETYIRSGQYPNLPDLPAILGTEVSGIVEEVGQGVKHFKVGDKVFGKPILGKGGYSQ</sequence>
<dbReference type="PANTHER" id="PTHR44154">
    <property type="entry name" value="QUINONE OXIDOREDUCTASE"/>
    <property type="match status" value="1"/>
</dbReference>
<dbReference type="InterPro" id="IPR013154">
    <property type="entry name" value="ADH-like_N"/>
</dbReference>
<dbReference type="InterPro" id="IPR051603">
    <property type="entry name" value="Zinc-ADH_QOR/CCCR"/>
</dbReference>
<organism evidence="3 4">
    <name type="scientific">Diaphorina citri</name>
    <name type="common">Asian citrus psyllid</name>
    <dbReference type="NCBI Taxonomy" id="121845"/>
    <lineage>
        <taxon>Eukaryota</taxon>
        <taxon>Metazoa</taxon>
        <taxon>Ecdysozoa</taxon>
        <taxon>Arthropoda</taxon>
        <taxon>Hexapoda</taxon>
        <taxon>Insecta</taxon>
        <taxon>Pterygota</taxon>
        <taxon>Neoptera</taxon>
        <taxon>Paraneoptera</taxon>
        <taxon>Hemiptera</taxon>
        <taxon>Sternorrhyncha</taxon>
        <taxon>Psylloidea</taxon>
        <taxon>Psyllidae</taxon>
        <taxon>Diaphorininae</taxon>
        <taxon>Diaphorina</taxon>
    </lineage>
</organism>
<evidence type="ECO:0000313" key="4">
    <source>
        <dbReference type="RefSeq" id="XP_017303305.1"/>
    </source>
</evidence>
<dbReference type="STRING" id="121845.A0A1S4EMA0"/>
<dbReference type="SUPFAM" id="SSF50129">
    <property type="entry name" value="GroES-like"/>
    <property type="match status" value="1"/>
</dbReference>
<keyword evidence="1" id="KW-0521">NADP</keyword>
<dbReference type="RefSeq" id="XP_017303305.1">
    <property type="nucleotide sequence ID" value="XM_017447816.2"/>
</dbReference>
<feature type="domain" description="Alcohol dehydrogenase-like N-terminal" evidence="2">
    <location>
        <begin position="2"/>
        <end position="57"/>
    </location>
</feature>
<gene>
    <name evidence="4" type="primary">LOC103518451</name>
</gene>
<dbReference type="PANTHER" id="PTHR44154:SF1">
    <property type="entry name" value="QUINONE OXIDOREDUCTASE"/>
    <property type="match status" value="1"/>
</dbReference>
<dbReference type="Pfam" id="PF08240">
    <property type="entry name" value="ADH_N"/>
    <property type="match status" value="1"/>
</dbReference>